<dbReference type="Gene3D" id="3.90.1200.10">
    <property type="match status" value="1"/>
</dbReference>
<dbReference type="Proteomes" id="UP000886251">
    <property type="component" value="Unassembled WGS sequence"/>
</dbReference>
<dbReference type="Pfam" id="PF13671">
    <property type="entry name" value="AAA_33"/>
    <property type="match status" value="1"/>
</dbReference>
<dbReference type="EMBL" id="DRKP01000070">
    <property type="protein sequence ID" value="HEB96036.1"/>
    <property type="molecule type" value="Genomic_DNA"/>
</dbReference>
<organism evidence="2">
    <name type="scientific">Sedimenticola thiotaurini</name>
    <dbReference type="NCBI Taxonomy" id="1543721"/>
    <lineage>
        <taxon>Bacteria</taxon>
        <taxon>Pseudomonadati</taxon>
        <taxon>Pseudomonadota</taxon>
        <taxon>Gammaproteobacteria</taxon>
        <taxon>Chromatiales</taxon>
        <taxon>Sedimenticolaceae</taxon>
        <taxon>Sedimenticola</taxon>
    </lineage>
</organism>
<dbReference type="InterPro" id="IPR052732">
    <property type="entry name" value="Cell-binding_unc_protein"/>
</dbReference>
<dbReference type="InterPro" id="IPR002575">
    <property type="entry name" value="Aminoglycoside_PTrfase"/>
</dbReference>
<dbReference type="SUPFAM" id="SSF56112">
    <property type="entry name" value="Protein kinase-like (PK-like)"/>
    <property type="match status" value="1"/>
</dbReference>
<gene>
    <name evidence="2" type="ORF">ENI96_06370</name>
</gene>
<evidence type="ECO:0000259" key="1">
    <source>
        <dbReference type="Pfam" id="PF01636"/>
    </source>
</evidence>
<evidence type="ECO:0000313" key="2">
    <source>
        <dbReference type="EMBL" id="HEB96036.1"/>
    </source>
</evidence>
<reference evidence="2" key="1">
    <citation type="journal article" date="2020" name="mSystems">
        <title>Genome- and Community-Level Interaction Insights into Carbon Utilization and Element Cycling Functions of Hydrothermarchaeota in Hydrothermal Sediment.</title>
        <authorList>
            <person name="Zhou Z."/>
            <person name="Liu Y."/>
            <person name="Xu W."/>
            <person name="Pan J."/>
            <person name="Luo Z.H."/>
            <person name="Li M."/>
        </authorList>
    </citation>
    <scope>NUCLEOTIDE SEQUENCE [LARGE SCALE GENOMIC DNA]</scope>
    <source>
        <strain evidence="2">HyVt-443</strain>
    </source>
</reference>
<dbReference type="InterPro" id="IPR027417">
    <property type="entry name" value="P-loop_NTPase"/>
</dbReference>
<dbReference type="InterPro" id="IPR011009">
    <property type="entry name" value="Kinase-like_dom_sf"/>
</dbReference>
<dbReference type="Gene3D" id="3.40.50.300">
    <property type="entry name" value="P-loop containing nucleotide triphosphate hydrolases"/>
    <property type="match status" value="1"/>
</dbReference>
<sequence length="522" mass="59446">MNLQQHRELVKGLQAWLERRAGECERVETHISSVLLAGDSAWKLKKPLDLGFLDFSTLERRLHFCREEIRLNRRLEPDIYLDVQPVTGTPAEPRLGGEGDAIEYAVHMRRFDQDGLLSRHPALLTPQRVDRLALRLARFHAEIDRCGPDQPWGTAGKVLAPMLENFRQIRALRPGVDSATRLDPLEGWTRQRHRVLAPFIDRRRDAGHVRECHGDLHLGNIAVDGERLIIFDGIEFNPELRWIDTVSELAFLLMDLDEKRYPSLGWRLLNRYLELSGDYGGLRLLRFYQCYRAMVRAKVAAIGLQQGFSERLEQEFLDYLELAAGYTAPLQPALFITHGFSGSGKSTETDRLMAGLPAIRLRSDIERKRLAGLAGDERSGAAPDQGIYSVEFTRRTYARLLDLARDLLQAGFPVIVDATFLQRQQREPFYRLAGRLDVPCVILDFRVPEAELRRRVVARARRGGDASEADLTILERQLASAVPLADGEREMAWETAHPHRLDVDGLREYLSGLRREAGWTPG</sequence>
<dbReference type="AlphaFoldDB" id="A0A831W737"/>
<accession>A0A831W737</accession>
<dbReference type="PANTHER" id="PTHR43883">
    <property type="entry name" value="SLR0207 PROTEIN"/>
    <property type="match status" value="1"/>
</dbReference>
<comment type="caution">
    <text evidence="2">The sequence shown here is derived from an EMBL/GenBank/DDBJ whole genome shotgun (WGS) entry which is preliminary data.</text>
</comment>
<dbReference type="Pfam" id="PF01636">
    <property type="entry name" value="APH"/>
    <property type="match status" value="1"/>
</dbReference>
<protein>
    <recommendedName>
        <fullName evidence="1">Aminoglycoside phosphotransferase domain-containing protein</fullName>
    </recommendedName>
</protein>
<feature type="domain" description="Aminoglycoside phosphotransferase" evidence="1">
    <location>
        <begin position="119"/>
        <end position="283"/>
    </location>
</feature>
<dbReference type="PANTHER" id="PTHR43883:SF1">
    <property type="entry name" value="GLUCONOKINASE"/>
    <property type="match status" value="1"/>
</dbReference>
<name>A0A831W737_9GAMM</name>
<proteinExistence type="predicted"/>
<dbReference type="SUPFAM" id="SSF52540">
    <property type="entry name" value="P-loop containing nucleoside triphosphate hydrolases"/>
    <property type="match status" value="1"/>
</dbReference>